<keyword evidence="2" id="KW-0678">Repressor</keyword>
<evidence type="ECO:0000256" key="5">
    <source>
        <dbReference type="ARBA" id="ARBA00023315"/>
    </source>
</evidence>
<keyword evidence="5" id="KW-0012">Acyltransferase</keyword>
<evidence type="ECO:0000256" key="3">
    <source>
        <dbReference type="ARBA" id="ARBA00022649"/>
    </source>
</evidence>
<evidence type="ECO:0000313" key="8">
    <source>
        <dbReference type="EMBL" id="GAB51801.1"/>
    </source>
</evidence>
<comment type="similarity">
    <text evidence="1">Belongs to the acetyltransferase family. GNAT subfamily.</text>
</comment>
<dbReference type="Pfam" id="PF13508">
    <property type="entry name" value="Acetyltransf_7"/>
    <property type="match status" value="1"/>
</dbReference>
<keyword evidence="9" id="KW-1185">Reference proteome</keyword>
<comment type="caution">
    <text evidence="8">The sequence shown here is derived from an EMBL/GenBank/DDBJ whole genome shotgun (WGS) entry which is preliminary data.</text>
</comment>
<evidence type="ECO:0000256" key="4">
    <source>
        <dbReference type="ARBA" id="ARBA00022679"/>
    </source>
</evidence>
<feature type="domain" description="N-acetyltransferase" evidence="7">
    <location>
        <begin position="61"/>
        <end position="154"/>
    </location>
</feature>
<keyword evidence="3" id="KW-1277">Toxin-antitoxin system</keyword>
<dbReference type="SUPFAM" id="SSF55729">
    <property type="entry name" value="Acyl-CoA N-acyltransferases (Nat)"/>
    <property type="match status" value="1"/>
</dbReference>
<dbReference type="Gene3D" id="3.40.630.30">
    <property type="match status" value="1"/>
</dbReference>
<protein>
    <submittedName>
        <fullName evidence="8">Putative acetyltransferase</fullName>
    </submittedName>
</protein>
<dbReference type="PANTHER" id="PTHR36449">
    <property type="entry name" value="ACETYLTRANSFERASE-RELATED"/>
    <property type="match status" value="1"/>
</dbReference>
<gene>
    <name evidence="8" type="ORF">EH105704_04_00430</name>
</gene>
<dbReference type="GeneID" id="92830516"/>
<comment type="catalytic activity">
    <reaction evidence="6">
        <text>glycyl-tRNA(Gly) + acetyl-CoA = N-acetylglycyl-tRNA(Gly) + CoA + H(+)</text>
        <dbReference type="Rhea" id="RHEA:81867"/>
        <dbReference type="Rhea" id="RHEA-COMP:9683"/>
        <dbReference type="Rhea" id="RHEA-COMP:19766"/>
        <dbReference type="ChEBI" id="CHEBI:15378"/>
        <dbReference type="ChEBI" id="CHEBI:57287"/>
        <dbReference type="ChEBI" id="CHEBI:57288"/>
        <dbReference type="ChEBI" id="CHEBI:78522"/>
        <dbReference type="ChEBI" id="CHEBI:232036"/>
    </reaction>
</comment>
<proteinExistence type="inferred from homology"/>
<evidence type="ECO:0000256" key="1">
    <source>
        <dbReference type="ARBA" id="ARBA00009342"/>
    </source>
</evidence>
<name>H5V1E3_ATLHE</name>
<evidence type="ECO:0000256" key="2">
    <source>
        <dbReference type="ARBA" id="ARBA00022491"/>
    </source>
</evidence>
<accession>H5V1E3</accession>
<dbReference type="InterPro" id="IPR000182">
    <property type="entry name" value="GNAT_dom"/>
</dbReference>
<organism evidence="8 9">
    <name type="scientific">Atlantibacter hermannii NBRC 105704</name>
    <dbReference type="NCBI Taxonomy" id="1115512"/>
    <lineage>
        <taxon>Bacteria</taxon>
        <taxon>Pseudomonadati</taxon>
        <taxon>Pseudomonadota</taxon>
        <taxon>Gammaproteobacteria</taxon>
        <taxon>Enterobacterales</taxon>
        <taxon>Enterobacteriaceae</taxon>
        <taxon>Atlantibacter</taxon>
    </lineage>
</organism>
<keyword evidence="4 8" id="KW-0808">Transferase</keyword>
<dbReference type="AlphaFoldDB" id="H5V1E3"/>
<evidence type="ECO:0000313" key="9">
    <source>
        <dbReference type="Proteomes" id="UP000010297"/>
    </source>
</evidence>
<evidence type="ECO:0000256" key="6">
    <source>
        <dbReference type="ARBA" id="ARBA00049880"/>
    </source>
</evidence>
<evidence type="ECO:0000259" key="7">
    <source>
        <dbReference type="Pfam" id="PF13508"/>
    </source>
</evidence>
<dbReference type="EMBL" id="BAFF01000004">
    <property type="protein sequence ID" value="GAB51801.1"/>
    <property type="molecule type" value="Genomic_DNA"/>
</dbReference>
<dbReference type="InterPro" id="IPR016181">
    <property type="entry name" value="Acyl_CoA_acyltransferase"/>
</dbReference>
<dbReference type="GO" id="GO:0016747">
    <property type="term" value="F:acyltransferase activity, transferring groups other than amino-acyl groups"/>
    <property type="evidence" value="ECO:0007669"/>
    <property type="project" value="InterPro"/>
</dbReference>
<dbReference type="RefSeq" id="WP_002435267.1">
    <property type="nucleotide sequence ID" value="NZ_BAFF01000004.1"/>
</dbReference>
<reference evidence="8 9" key="1">
    <citation type="submission" date="2012-02" db="EMBL/GenBank/DDBJ databases">
        <title>Whole genome shotgun sequence of Escherichia hermannii NBRC 105704.</title>
        <authorList>
            <person name="Yoshida I."/>
            <person name="Hosoyama A."/>
            <person name="Tsuchikane K."/>
            <person name="Katsumata H."/>
            <person name="Yamazaki S."/>
            <person name="Fujita N."/>
        </authorList>
    </citation>
    <scope>NUCLEOTIDE SEQUENCE [LARGE SCALE GENOMIC DNA]</scope>
    <source>
        <strain evidence="8 9">NBRC 105704</strain>
    </source>
</reference>
<dbReference type="eggNOG" id="COG0456">
    <property type="taxonomic scope" value="Bacteria"/>
</dbReference>
<dbReference type="Proteomes" id="UP000010297">
    <property type="component" value="Unassembled WGS sequence"/>
</dbReference>
<sequence>MEVAEKITLRIEPFDLNKTYRYEDFCCGVTQLDTFLKQQMPIQQARRILRCYVLVTNETVPEILGFYTLSGASYERTHLSASQQRKLPYKNLPCVLLGRLAIDQRAQGYGFGEKLIFDAIKRTWLTAGVVGIHALFVEAKDDKAVEFYRSLGFIISRQDTRTMFFPCSQFEKLSLSVT</sequence>
<dbReference type="PANTHER" id="PTHR36449:SF1">
    <property type="entry name" value="ACETYLTRANSFERASE"/>
    <property type="match status" value="1"/>
</dbReference>